<dbReference type="AlphaFoldDB" id="A0A402APF1"/>
<organism evidence="1 2">
    <name type="scientific">Dictyobacter kobayashii</name>
    <dbReference type="NCBI Taxonomy" id="2014872"/>
    <lineage>
        <taxon>Bacteria</taxon>
        <taxon>Bacillati</taxon>
        <taxon>Chloroflexota</taxon>
        <taxon>Ktedonobacteria</taxon>
        <taxon>Ktedonobacterales</taxon>
        <taxon>Dictyobacteraceae</taxon>
        <taxon>Dictyobacter</taxon>
    </lineage>
</organism>
<proteinExistence type="predicted"/>
<evidence type="ECO:0000313" key="2">
    <source>
        <dbReference type="Proteomes" id="UP000287188"/>
    </source>
</evidence>
<comment type="caution">
    <text evidence="1">The sequence shown here is derived from an EMBL/GenBank/DDBJ whole genome shotgun (WGS) entry which is preliminary data.</text>
</comment>
<dbReference type="EMBL" id="BIFS01000001">
    <property type="protein sequence ID" value="GCE20850.1"/>
    <property type="molecule type" value="Genomic_DNA"/>
</dbReference>
<protein>
    <submittedName>
        <fullName evidence="1">Uncharacterized protein</fullName>
    </submittedName>
</protein>
<reference evidence="2" key="1">
    <citation type="submission" date="2018-12" db="EMBL/GenBank/DDBJ databases">
        <title>Tengunoibacter tsumagoiensis gen. nov., sp. nov., Dictyobacter kobayashii sp. nov., D. alpinus sp. nov., and D. joshuensis sp. nov. and description of Dictyobacteraceae fam. nov. within the order Ktedonobacterales isolated from Tengu-no-mugimeshi.</title>
        <authorList>
            <person name="Wang C.M."/>
            <person name="Zheng Y."/>
            <person name="Sakai Y."/>
            <person name="Toyoda A."/>
            <person name="Minakuchi Y."/>
            <person name="Abe K."/>
            <person name="Yokota A."/>
            <person name="Yabe S."/>
        </authorList>
    </citation>
    <scope>NUCLEOTIDE SEQUENCE [LARGE SCALE GENOMIC DNA]</scope>
    <source>
        <strain evidence="2">Uno11</strain>
    </source>
</reference>
<dbReference type="RefSeq" id="WP_126552445.1">
    <property type="nucleotide sequence ID" value="NZ_BIFS01000001.1"/>
</dbReference>
<accession>A0A402APF1</accession>
<dbReference type="Proteomes" id="UP000287188">
    <property type="component" value="Unassembled WGS sequence"/>
</dbReference>
<gene>
    <name evidence="1" type="ORF">KDK_46500</name>
</gene>
<name>A0A402APF1_9CHLR</name>
<evidence type="ECO:0000313" key="1">
    <source>
        <dbReference type="EMBL" id="GCE20850.1"/>
    </source>
</evidence>
<sequence length="117" mass="13138">MPEHEVSLTISNEREATISFILEPWGEIYPMEPQTKFTVYFRSHIAPSSPHTVEVTYGVDQITVYAWEGCTATLFQNGEELGAGAAPRSRVPHGLETLKNIGFFRDTIKETGRKIPL</sequence>
<keyword evidence="2" id="KW-1185">Reference proteome</keyword>